<proteinExistence type="predicted"/>
<name>A0A2G5T6B3_9PELO</name>
<dbReference type="EMBL" id="PDUG01000005">
    <property type="protein sequence ID" value="PIC22713.1"/>
    <property type="molecule type" value="Genomic_DNA"/>
</dbReference>
<protein>
    <submittedName>
        <fullName evidence="1">Uncharacterized protein</fullName>
    </submittedName>
</protein>
<evidence type="ECO:0000313" key="1">
    <source>
        <dbReference type="EMBL" id="PIC22713.1"/>
    </source>
</evidence>
<organism evidence="1 2">
    <name type="scientific">Caenorhabditis nigoni</name>
    <dbReference type="NCBI Taxonomy" id="1611254"/>
    <lineage>
        <taxon>Eukaryota</taxon>
        <taxon>Metazoa</taxon>
        <taxon>Ecdysozoa</taxon>
        <taxon>Nematoda</taxon>
        <taxon>Chromadorea</taxon>
        <taxon>Rhabditida</taxon>
        <taxon>Rhabditina</taxon>
        <taxon>Rhabditomorpha</taxon>
        <taxon>Rhabditoidea</taxon>
        <taxon>Rhabditidae</taxon>
        <taxon>Peloderinae</taxon>
        <taxon>Caenorhabditis</taxon>
    </lineage>
</organism>
<sequence>MLTDRLITRIGSLRGLSPLRMGSFGSVSSAPPGSAKIVPAFQKFKKLYFYQNLHQESCLEKYKTLKIMNQT</sequence>
<dbReference type="AlphaFoldDB" id="A0A2G5T6B3"/>
<gene>
    <name evidence="1" type="primary">Cnig_chr_V.g16672</name>
    <name evidence="1" type="ORF">B9Z55_016672</name>
</gene>
<evidence type="ECO:0000313" key="2">
    <source>
        <dbReference type="Proteomes" id="UP000230233"/>
    </source>
</evidence>
<keyword evidence="2" id="KW-1185">Reference proteome</keyword>
<comment type="caution">
    <text evidence="1">The sequence shown here is derived from an EMBL/GenBank/DDBJ whole genome shotgun (WGS) entry which is preliminary data.</text>
</comment>
<dbReference type="Proteomes" id="UP000230233">
    <property type="component" value="Chromosome V"/>
</dbReference>
<accession>A0A2G5T6B3</accession>
<reference evidence="2" key="1">
    <citation type="submission" date="2017-10" db="EMBL/GenBank/DDBJ databases">
        <title>Rapid genome shrinkage in a self-fertile nematode reveals novel sperm competition proteins.</title>
        <authorList>
            <person name="Yin D."/>
            <person name="Schwarz E.M."/>
            <person name="Thomas C.G."/>
            <person name="Felde R.L."/>
            <person name="Korf I.F."/>
            <person name="Cutter A.D."/>
            <person name="Schartner C.M."/>
            <person name="Ralston E.J."/>
            <person name="Meyer B.J."/>
            <person name="Haag E.S."/>
        </authorList>
    </citation>
    <scope>NUCLEOTIDE SEQUENCE [LARGE SCALE GENOMIC DNA]</scope>
    <source>
        <strain evidence="2">JU1422</strain>
    </source>
</reference>